<dbReference type="Pfam" id="PF10145">
    <property type="entry name" value="PhageMin_Tail"/>
    <property type="match status" value="1"/>
</dbReference>
<name>A0A069D0Y0_9BACE</name>
<feature type="domain" description="Phage tail tape measure protein" evidence="2">
    <location>
        <begin position="294"/>
        <end position="486"/>
    </location>
</feature>
<dbReference type="STRING" id="1121097.GCA_000428125_01972"/>
<keyword evidence="4" id="KW-1185">Reference proteome</keyword>
<evidence type="ECO:0000313" key="3">
    <source>
        <dbReference type="EMBL" id="GAK36538.1"/>
    </source>
</evidence>
<accession>A0A069D0Y0</accession>
<evidence type="ECO:0000259" key="2">
    <source>
        <dbReference type="Pfam" id="PF10145"/>
    </source>
</evidence>
<keyword evidence="1" id="KW-1188">Viral release from host cell</keyword>
<proteinExistence type="predicted"/>
<dbReference type="PANTHER" id="PTHR37813:SF1">
    <property type="entry name" value="FELS-2 PROPHAGE PROTEIN"/>
    <property type="match status" value="1"/>
</dbReference>
<dbReference type="InterPro" id="IPR010090">
    <property type="entry name" value="Phage_tape_meas"/>
</dbReference>
<evidence type="ECO:0000256" key="1">
    <source>
        <dbReference type="ARBA" id="ARBA00022612"/>
    </source>
</evidence>
<dbReference type="RefSeq" id="WP_226992494.1">
    <property type="nucleotide sequence ID" value="NZ_BAJS01000008.1"/>
</dbReference>
<organism evidence="3 4">
    <name type="scientific">Bacteroides graminisolvens DSM 19988 = JCM 15093</name>
    <dbReference type="NCBI Taxonomy" id="1121097"/>
    <lineage>
        <taxon>Bacteria</taxon>
        <taxon>Pseudomonadati</taxon>
        <taxon>Bacteroidota</taxon>
        <taxon>Bacteroidia</taxon>
        <taxon>Bacteroidales</taxon>
        <taxon>Bacteroidaceae</taxon>
        <taxon>Bacteroides</taxon>
    </lineage>
</organism>
<comment type="caution">
    <text evidence="3">The sequence shown here is derived from an EMBL/GenBank/DDBJ whole genome shotgun (WGS) entry which is preliminary data.</text>
</comment>
<sequence length="1148" mass="124110">MDKKLAEERKAAIDKSAADSVRTMMDSQKSITKVVGKINAALVSLEKGREVNIKTDVAKQRLQEILALMNQIKGASKMTLGIGMGSPGKGTTTVAPNHIKPPFVYNPQRDYVMPQAVSDKLQERLITGRALRAQKSEFARADEAAKLNMQRALIEAKGKEWDRQRIARSNETNQRRAEAEAAKAIREKTRRQEQSAAQAVTAVRQQQRAATLGQTNKQRAAINRLQYVRTPSIRNLPMMHMFNAYAMYGMMRSQITQAVEYSNIMTSAQSILRVADNDLTTFENRFAKMALYVRKIGVETKFTAVEVAGAVKYLSMAGMGIETINESIRPITNLALIGDNDVSQIADLATNIMAGYDIKSNSMNSVADILASTISRSNVNVIEMAESYKMAAGYMRLAGVEFSESSAAIGILGNMGVKGTMAGTALRAMATRFAKPTKESQKTLDRLGMKFTEYRDIYGKQVEKLRPLAEIFEELNAKGATMGDMQAIFGKIGGNAAMMFVRNYDQLRTLTTQNSGSHGISSELAKVKQDNTKGLWAQVTSQFSESFMKGYDTLEPVIKTTLRDFLEKFKTAEFSKGLASIGQSILNILSLLGNVATWFTRNFHWIEPLFFTGFVATRLFKLAGALTNVGVALGYIGKQSVAGSGLQMISSLVGLGGGKLSFANKRSIVTALSAAGVTGKGAMTQALMSGAGGIAGRSGLGLFATQVATGNGLIGASASIGALGAGAVAATVGIAGLIGALGWVAYKTWKVKEAKDAVLEEIVANEKYRYPSIDALNASLSKTYQNALDAKKAVDELTAGKTIEESSGHKIGAFTGNWWAAFLNPFALAGQAEYGGTSIDRYSFADARQDDTRSAILTLARKDSQARVNSAYAALGKARTDIEIGAFIQNIQKSFGQDTPKPDGTLWTQDKAGNITYKKGIGDLKDSDAHKLPHYAQYMNGTVVPQINLIATRYRQIMSSQAAAQAAMASGGFKFDLLAQNGFVQDKNGNWVQKTLDKNATDKQREDALADYQEVHDKVVKFTASLRQTWGGSAEIAENIMKKAGFTRSLYSNEPDMADPQPFNANGITYNSGDPDDGMAGGNYSGTGKLSSAAPKQVIVNITNLLSVETIKLLKSENGQSPEIQNLKEQMAQALIDVVHDFDASWNG</sequence>
<protein>
    <recommendedName>
        <fullName evidence="2">Phage tail tape measure protein domain-containing protein</fullName>
    </recommendedName>
</protein>
<dbReference type="PANTHER" id="PTHR37813">
    <property type="entry name" value="FELS-2 PROPHAGE PROTEIN"/>
    <property type="match status" value="1"/>
</dbReference>
<dbReference type="NCBIfam" id="TIGR01760">
    <property type="entry name" value="tape_meas_TP901"/>
    <property type="match status" value="1"/>
</dbReference>
<reference evidence="3 4" key="1">
    <citation type="journal article" date="2015" name="Microbes Environ.">
        <title>Distribution and evolution of nitrogen fixation genes in the phylum bacteroidetes.</title>
        <authorList>
            <person name="Inoue J."/>
            <person name="Oshima K."/>
            <person name="Suda W."/>
            <person name="Sakamoto M."/>
            <person name="Iino T."/>
            <person name="Noda S."/>
            <person name="Hongoh Y."/>
            <person name="Hattori M."/>
            <person name="Ohkuma M."/>
        </authorList>
    </citation>
    <scope>NUCLEOTIDE SEQUENCE [LARGE SCALE GENOMIC DNA]</scope>
    <source>
        <strain evidence="3 4">JCM 15093</strain>
    </source>
</reference>
<evidence type="ECO:0000313" key="4">
    <source>
        <dbReference type="Proteomes" id="UP000027601"/>
    </source>
</evidence>
<dbReference type="eggNOG" id="COG5283">
    <property type="taxonomic scope" value="Bacteria"/>
</dbReference>
<dbReference type="AlphaFoldDB" id="A0A069D0Y0"/>
<dbReference type="Proteomes" id="UP000027601">
    <property type="component" value="Unassembled WGS sequence"/>
</dbReference>
<gene>
    <name evidence="3" type="ORF">JCM15093_1708</name>
</gene>
<dbReference type="EMBL" id="BAJS01000008">
    <property type="protein sequence ID" value="GAK36538.1"/>
    <property type="molecule type" value="Genomic_DNA"/>
</dbReference>